<evidence type="ECO:0000313" key="3">
    <source>
        <dbReference type="Proteomes" id="UP000003344"/>
    </source>
</evidence>
<dbReference type="STRING" id="546266.NEIMUCOT_04705"/>
<protein>
    <submittedName>
        <fullName evidence="2">Uncharacterized protein</fullName>
    </submittedName>
</protein>
<dbReference type="EMBL" id="ACDX02000006">
    <property type="protein sequence ID" value="EFC88656.1"/>
    <property type="molecule type" value="Genomic_DNA"/>
</dbReference>
<reference evidence="2 3" key="1">
    <citation type="submission" date="2009-10" db="EMBL/GenBank/DDBJ databases">
        <authorList>
            <person name="Weinstock G."/>
            <person name="Sodergren E."/>
            <person name="Clifton S."/>
            <person name="Fulton L."/>
            <person name="Fulton B."/>
            <person name="Courtney L."/>
            <person name="Fronick C."/>
            <person name="Harrison M."/>
            <person name="Strong C."/>
            <person name="Farmer C."/>
            <person name="Delahaunty K."/>
            <person name="Markovic C."/>
            <person name="Hall O."/>
            <person name="Minx P."/>
            <person name="Tomlinson C."/>
            <person name="Mitreva M."/>
            <person name="Nelson J."/>
            <person name="Hou S."/>
            <person name="Wollam A."/>
            <person name="Pepin K.H."/>
            <person name="Johnson M."/>
            <person name="Bhonagiri V."/>
            <person name="Nash W.E."/>
            <person name="Warren W."/>
            <person name="Chinwalla A."/>
            <person name="Mardis E.R."/>
            <person name="Wilson R.K."/>
        </authorList>
    </citation>
    <scope>NUCLEOTIDE SEQUENCE [LARGE SCALE GENOMIC DNA]</scope>
    <source>
        <strain evidence="3">ATCC 25996 / DSM 4631 / NCTC 10774 / M26</strain>
    </source>
</reference>
<organism evidence="2 3">
    <name type="scientific">Neisseria mucosa (strain ATCC 25996 / DSM 4631 / NCTC 10774 / M26)</name>
    <dbReference type="NCBI Taxonomy" id="546266"/>
    <lineage>
        <taxon>Bacteria</taxon>
        <taxon>Pseudomonadati</taxon>
        <taxon>Pseudomonadota</taxon>
        <taxon>Betaproteobacteria</taxon>
        <taxon>Neisseriales</taxon>
        <taxon>Neisseriaceae</taxon>
        <taxon>Neisseria</taxon>
    </lineage>
</organism>
<dbReference type="Proteomes" id="UP000003344">
    <property type="component" value="Unassembled WGS sequence"/>
</dbReference>
<feature type="region of interest" description="Disordered" evidence="1">
    <location>
        <begin position="1"/>
        <end position="51"/>
    </location>
</feature>
<evidence type="ECO:0000313" key="2">
    <source>
        <dbReference type="EMBL" id="EFC88656.1"/>
    </source>
</evidence>
<accession>D2ZVR2</accession>
<sequence>MFQHPAARRRLGKFTNHHMMPDGVSTHSRPKAAGSAKLSAKRCPNVSTHSRPKAAGCCAYQ</sequence>
<name>D2ZVR2_NEIM2</name>
<gene>
    <name evidence="2" type="ORF">NEIMUCOT_04705</name>
</gene>
<comment type="caution">
    <text evidence="2">The sequence shown here is derived from an EMBL/GenBank/DDBJ whole genome shotgun (WGS) entry which is preliminary data.</text>
</comment>
<proteinExistence type="predicted"/>
<dbReference type="AlphaFoldDB" id="D2ZVR2"/>
<feature type="compositionally biased region" description="Basic residues" evidence="1">
    <location>
        <begin position="1"/>
        <end position="16"/>
    </location>
</feature>
<evidence type="ECO:0000256" key="1">
    <source>
        <dbReference type="SAM" id="MobiDB-lite"/>
    </source>
</evidence>